<reference evidence="1 2" key="1">
    <citation type="journal article" date="2011" name="J. Bacteriol.">
        <title>Genome sequence of Chthoniobacter flavus Ellin428, an aerobic heterotrophic soil bacterium.</title>
        <authorList>
            <person name="Kant R."/>
            <person name="van Passel M.W."/>
            <person name="Palva A."/>
            <person name="Lucas S."/>
            <person name="Lapidus A."/>
            <person name="Glavina Del Rio T."/>
            <person name="Dalin E."/>
            <person name="Tice H."/>
            <person name="Bruce D."/>
            <person name="Goodwin L."/>
            <person name="Pitluck S."/>
            <person name="Larimer F.W."/>
            <person name="Land M.L."/>
            <person name="Hauser L."/>
            <person name="Sangwan P."/>
            <person name="de Vos W.M."/>
            <person name="Janssen P.H."/>
            <person name="Smidt H."/>
        </authorList>
    </citation>
    <scope>NUCLEOTIDE SEQUENCE [LARGE SCALE GENOMIC DNA]</scope>
    <source>
        <strain evidence="1 2">Ellin428</strain>
    </source>
</reference>
<dbReference type="Proteomes" id="UP000005824">
    <property type="component" value="Unassembled WGS sequence"/>
</dbReference>
<gene>
    <name evidence="1" type="ORF">CfE428DRAFT_4078</name>
</gene>
<dbReference type="STRING" id="497964.CfE428DRAFT_4078"/>
<accession>B4D589</accession>
<evidence type="ECO:0000313" key="2">
    <source>
        <dbReference type="Proteomes" id="UP000005824"/>
    </source>
</evidence>
<sequence length="101" mass="11289">MNLYVSPHDAAIAAERQCPHCRGSGRRLDFMVSGMRVIVPCACPLGENETTICEIGNPHARNIHDPSQHRRPSNILGRPKTAAAYWSRVRPQEEVLKGLKF</sequence>
<protein>
    <submittedName>
        <fullName evidence="1">Uncharacterized protein</fullName>
    </submittedName>
</protein>
<evidence type="ECO:0000313" key="1">
    <source>
        <dbReference type="EMBL" id="EDY18294.1"/>
    </source>
</evidence>
<name>B4D589_9BACT</name>
<dbReference type="EMBL" id="ABVL01000013">
    <property type="protein sequence ID" value="EDY18294.1"/>
    <property type="molecule type" value="Genomic_DNA"/>
</dbReference>
<dbReference type="RefSeq" id="WP_006981402.1">
    <property type="nucleotide sequence ID" value="NZ_ABVL01000013.1"/>
</dbReference>
<comment type="caution">
    <text evidence="1">The sequence shown here is derived from an EMBL/GenBank/DDBJ whole genome shotgun (WGS) entry which is preliminary data.</text>
</comment>
<dbReference type="AlphaFoldDB" id="B4D589"/>
<proteinExistence type="predicted"/>
<organism evidence="1 2">
    <name type="scientific">Chthoniobacter flavus Ellin428</name>
    <dbReference type="NCBI Taxonomy" id="497964"/>
    <lineage>
        <taxon>Bacteria</taxon>
        <taxon>Pseudomonadati</taxon>
        <taxon>Verrucomicrobiota</taxon>
        <taxon>Spartobacteria</taxon>
        <taxon>Chthoniobacterales</taxon>
        <taxon>Chthoniobacteraceae</taxon>
        <taxon>Chthoniobacter</taxon>
    </lineage>
</organism>
<keyword evidence="2" id="KW-1185">Reference proteome</keyword>
<dbReference type="InParanoid" id="B4D589"/>